<dbReference type="PANTHER" id="PTHR43398">
    <property type="entry name" value="DOLICHOL-PHOSPHATE MANNOSYLTRANSFERASE SUBUNIT 1"/>
    <property type="match status" value="1"/>
</dbReference>
<dbReference type="EMBL" id="FNLM01000034">
    <property type="protein sequence ID" value="SDU30170.1"/>
    <property type="molecule type" value="Genomic_DNA"/>
</dbReference>
<dbReference type="EC" id="2.4.1.83" evidence="2"/>
<evidence type="ECO:0000256" key="1">
    <source>
        <dbReference type="ARBA" id="ARBA00006739"/>
    </source>
</evidence>
<dbReference type="RefSeq" id="WP_074848911.1">
    <property type="nucleotide sequence ID" value="NZ_FNLM01000034.1"/>
</dbReference>
<comment type="catalytic activity">
    <reaction evidence="5">
        <text>a di-trans,poly-cis-dolichyl phosphate + GDP-alpha-D-mannose = a di-trans,poly-cis-dolichyl beta-D-mannosyl phosphate + GDP</text>
        <dbReference type="Rhea" id="RHEA:21184"/>
        <dbReference type="Rhea" id="RHEA-COMP:19498"/>
        <dbReference type="Rhea" id="RHEA-COMP:19501"/>
        <dbReference type="ChEBI" id="CHEBI:57527"/>
        <dbReference type="ChEBI" id="CHEBI:57683"/>
        <dbReference type="ChEBI" id="CHEBI:58189"/>
        <dbReference type="ChEBI" id="CHEBI:58211"/>
        <dbReference type="EC" id="2.4.1.83"/>
    </reaction>
</comment>
<proteinExistence type="inferred from homology"/>
<protein>
    <recommendedName>
        <fullName evidence="2">dolichyl-phosphate beta-D-mannosyltransferase</fullName>
        <ecNumber evidence="2">2.4.1.83</ecNumber>
    </recommendedName>
</protein>
<evidence type="ECO:0000313" key="9">
    <source>
        <dbReference type="Proteomes" id="UP000183180"/>
    </source>
</evidence>
<dbReference type="Gene3D" id="3.90.550.10">
    <property type="entry name" value="Spore Coat Polysaccharide Biosynthesis Protein SpsA, Chain A"/>
    <property type="match status" value="1"/>
</dbReference>
<feature type="domain" description="Glycosyltransferase 2-like" evidence="7">
    <location>
        <begin position="31"/>
        <end position="207"/>
    </location>
</feature>
<sequence length="281" mass="30380">MASGIDATAGQRQSDDAPQPVVGADGTGALVVVPTFNERDNLPVIVERLQAALPGAHLLVVDDSSPDGTGDIADELARKDAEEPAGKDGSAGRVHVMHRKEKDGLGKAYLAGFAWGLARDYPVIVEMDADGSHAPEQLHRLFDAVNAGADLVIGSRYVSGGKLVNWPKHREFLSRGANTYARIALGAKVHDITAGFRAYRRTVLEKIELDTVESAGYCFQIDLAWRTVRAGFDVREVPITFTERELGVSKMSGGVMSEAFTMVARWGIQSRLERLGIVKNR</sequence>
<gene>
    <name evidence="8" type="ORF">SAMN04488548_134418</name>
</gene>
<evidence type="ECO:0000256" key="2">
    <source>
        <dbReference type="ARBA" id="ARBA00012704"/>
    </source>
</evidence>
<dbReference type="InterPro" id="IPR039528">
    <property type="entry name" value="DPM1-like"/>
</dbReference>
<keyword evidence="4 8" id="KW-0808">Transferase</keyword>
<comment type="similarity">
    <text evidence="1">Belongs to the glycosyltransferase 2 family.</text>
</comment>
<keyword evidence="3 8" id="KW-0328">Glycosyltransferase</keyword>
<dbReference type="Pfam" id="PF00535">
    <property type="entry name" value="Glycos_transf_2"/>
    <property type="match status" value="1"/>
</dbReference>
<evidence type="ECO:0000259" key="7">
    <source>
        <dbReference type="Pfam" id="PF00535"/>
    </source>
</evidence>
<dbReference type="InterPro" id="IPR029044">
    <property type="entry name" value="Nucleotide-diphossugar_trans"/>
</dbReference>
<evidence type="ECO:0000256" key="3">
    <source>
        <dbReference type="ARBA" id="ARBA00022676"/>
    </source>
</evidence>
<feature type="region of interest" description="Disordered" evidence="6">
    <location>
        <begin position="1"/>
        <end position="23"/>
    </location>
</feature>
<dbReference type="OrthoDB" id="9810303at2"/>
<dbReference type="GO" id="GO:0004582">
    <property type="term" value="F:dolichyl-phosphate beta-D-mannosyltransferase activity"/>
    <property type="evidence" value="ECO:0007669"/>
    <property type="project" value="UniProtKB-EC"/>
</dbReference>
<accession>A0A1H2HE71</accession>
<dbReference type="GO" id="GO:0009247">
    <property type="term" value="P:glycolipid biosynthetic process"/>
    <property type="evidence" value="ECO:0007669"/>
    <property type="project" value="TreeGrafter"/>
</dbReference>
<dbReference type="PANTHER" id="PTHR43398:SF1">
    <property type="entry name" value="DOLICHOL-PHOSPHATE MANNOSYLTRANSFERASE SUBUNIT 1"/>
    <property type="match status" value="1"/>
</dbReference>
<dbReference type="FunFam" id="3.90.550.10:FF:000122">
    <property type="entry name" value="Dolichol-phosphate mannosyltransferase subunit 1"/>
    <property type="match status" value="1"/>
</dbReference>
<dbReference type="STRING" id="158898.SAMN04488548_134418"/>
<dbReference type="GO" id="GO:0016020">
    <property type="term" value="C:membrane"/>
    <property type="evidence" value="ECO:0007669"/>
    <property type="project" value="GOC"/>
</dbReference>
<evidence type="ECO:0000256" key="6">
    <source>
        <dbReference type="SAM" id="MobiDB-lite"/>
    </source>
</evidence>
<evidence type="ECO:0000256" key="5">
    <source>
        <dbReference type="ARBA" id="ARBA00050499"/>
    </source>
</evidence>
<dbReference type="AlphaFoldDB" id="A0A1H2HE71"/>
<dbReference type="InterPro" id="IPR001173">
    <property type="entry name" value="Glyco_trans_2-like"/>
</dbReference>
<dbReference type="SUPFAM" id="SSF53448">
    <property type="entry name" value="Nucleotide-diphospho-sugar transferases"/>
    <property type="match status" value="1"/>
</dbReference>
<organism evidence="8 9">
    <name type="scientific">Gordonia westfalica</name>
    <dbReference type="NCBI Taxonomy" id="158898"/>
    <lineage>
        <taxon>Bacteria</taxon>
        <taxon>Bacillati</taxon>
        <taxon>Actinomycetota</taxon>
        <taxon>Actinomycetes</taxon>
        <taxon>Mycobacteriales</taxon>
        <taxon>Gordoniaceae</taxon>
        <taxon>Gordonia</taxon>
    </lineage>
</organism>
<evidence type="ECO:0000313" key="8">
    <source>
        <dbReference type="EMBL" id="SDU30170.1"/>
    </source>
</evidence>
<dbReference type="CDD" id="cd06442">
    <property type="entry name" value="DPM1_like"/>
    <property type="match status" value="1"/>
</dbReference>
<dbReference type="Proteomes" id="UP000183180">
    <property type="component" value="Unassembled WGS sequence"/>
</dbReference>
<evidence type="ECO:0000256" key="4">
    <source>
        <dbReference type="ARBA" id="ARBA00022679"/>
    </source>
</evidence>
<reference evidence="8 9" key="1">
    <citation type="submission" date="2016-10" db="EMBL/GenBank/DDBJ databases">
        <authorList>
            <person name="de Groot N.N."/>
        </authorList>
    </citation>
    <scope>NUCLEOTIDE SEQUENCE [LARGE SCALE GENOMIC DNA]</scope>
    <source>
        <strain evidence="8 9">DSM 44215</strain>
    </source>
</reference>
<name>A0A1H2HE71_9ACTN</name>